<dbReference type="GO" id="GO:0022857">
    <property type="term" value="F:transmembrane transporter activity"/>
    <property type="evidence" value="ECO:0007669"/>
    <property type="project" value="InterPro"/>
</dbReference>
<evidence type="ECO:0000313" key="11">
    <source>
        <dbReference type="EMBL" id="KAF3803941.1"/>
    </source>
</evidence>
<dbReference type="GO" id="GO:0016705">
    <property type="term" value="F:oxidoreductase activity, acting on paired donors, with incorporation or reduction of molecular oxygen"/>
    <property type="evidence" value="ECO:0007669"/>
    <property type="project" value="InterPro"/>
</dbReference>
<feature type="binding site" description="axial binding residue" evidence="8">
    <location>
        <position position="505"/>
    </location>
    <ligand>
        <name>heme</name>
        <dbReference type="ChEBI" id="CHEBI:30413"/>
    </ligand>
    <ligandPart>
        <name>Fe</name>
        <dbReference type="ChEBI" id="CHEBI:18248"/>
    </ligandPart>
</feature>
<proteinExistence type="predicted"/>
<evidence type="ECO:0000256" key="9">
    <source>
        <dbReference type="SAM" id="Phobius"/>
    </source>
</evidence>
<dbReference type="GO" id="GO:0004497">
    <property type="term" value="F:monooxygenase activity"/>
    <property type="evidence" value="ECO:0007669"/>
    <property type="project" value="InterPro"/>
</dbReference>
<evidence type="ECO:0000256" key="7">
    <source>
        <dbReference type="ARBA" id="ARBA00023180"/>
    </source>
</evidence>
<dbReference type="InterPro" id="IPR036396">
    <property type="entry name" value="Cyt_P450_sf"/>
</dbReference>
<feature type="transmembrane region" description="Helical" evidence="9">
    <location>
        <begin position="793"/>
        <end position="815"/>
    </location>
</feature>
<dbReference type="Gene3D" id="1.20.1250.20">
    <property type="entry name" value="MFS general substrate transporter like domains"/>
    <property type="match status" value="1"/>
</dbReference>
<dbReference type="InterPro" id="IPR017972">
    <property type="entry name" value="Cyt_P450_CS"/>
</dbReference>
<evidence type="ECO:0000313" key="12">
    <source>
        <dbReference type="Proteomes" id="UP000613401"/>
    </source>
</evidence>
<feature type="domain" description="Major facilitator superfamily (MFS) profile" evidence="10">
    <location>
        <begin position="701"/>
        <end position="1136"/>
    </location>
</feature>
<dbReference type="GO" id="GO:0016020">
    <property type="term" value="C:membrane"/>
    <property type="evidence" value="ECO:0007669"/>
    <property type="project" value="UniProtKB-SubCell"/>
</dbReference>
<dbReference type="InterPro" id="IPR002401">
    <property type="entry name" value="Cyt_P450_E_grp-I"/>
</dbReference>
<feature type="transmembrane region" description="Helical" evidence="9">
    <location>
        <begin position="739"/>
        <end position="759"/>
    </location>
</feature>
<feature type="transmembrane region" description="Helical" evidence="9">
    <location>
        <begin position="827"/>
        <end position="850"/>
    </location>
</feature>
<dbReference type="InterPro" id="IPR001128">
    <property type="entry name" value="Cyt_P450"/>
</dbReference>
<keyword evidence="7" id="KW-0325">Glycoprotein</keyword>
<keyword evidence="5 8" id="KW-0408">Iron</keyword>
<dbReference type="RefSeq" id="XP_045263100.1">
    <property type="nucleotide sequence ID" value="XM_045408410.1"/>
</dbReference>
<reference evidence="11" key="2">
    <citation type="submission" date="2020-03" db="EMBL/GenBank/DDBJ databases">
        <authorList>
            <person name="Fu F.-F."/>
            <person name="Chen J."/>
        </authorList>
    </citation>
    <scope>NUCLEOTIDE SEQUENCE</scope>
    <source>
        <strain evidence="11">Lc1</strain>
    </source>
</reference>
<dbReference type="PRINTS" id="PR00463">
    <property type="entry name" value="EP450I"/>
</dbReference>
<dbReference type="Pfam" id="PF00067">
    <property type="entry name" value="p450"/>
    <property type="match status" value="1"/>
</dbReference>
<gene>
    <name evidence="11" type="ORF">GCG54_00008444</name>
</gene>
<dbReference type="InterPro" id="IPR020846">
    <property type="entry name" value="MFS_dom"/>
</dbReference>
<dbReference type="GeneID" id="69015585"/>
<evidence type="ECO:0000256" key="5">
    <source>
        <dbReference type="ARBA" id="ARBA00023004"/>
    </source>
</evidence>
<evidence type="ECO:0000256" key="3">
    <source>
        <dbReference type="ARBA" id="ARBA00022723"/>
    </source>
</evidence>
<keyword evidence="3 8" id="KW-0479">Metal-binding</keyword>
<accession>A0A8H4CHM4</accession>
<feature type="transmembrane region" description="Helical" evidence="9">
    <location>
        <begin position="1047"/>
        <end position="1067"/>
    </location>
</feature>
<dbReference type="Pfam" id="PF07690">
    <property type="entry name" value="MFS_1"/>
    <property type="match status" value="1"/>
</dbReference>
<feature type="transmembrane region" description="Helical" evidence="9">
    <location>
        <begin position="1108"/>
        <end position="1131"/>
    </location>
</feature>
<dbReference type="InterPro" id="IPR011701">
    <property type="entry name" value="MFS"/>
</dbReference>
<feature type="transmembrane region" description="Helical" evidence="9">
    <location>
        <begin position="931"/>
        <end position="951"/>
    </location>
</feature>
<evidence type="ECO:0000256" key="1">
    <source>
        <dbReference type="ARBA" id="ARBA00004141"/>
    </source>
</evidence>
<dbReference type="InterPro" id="IPR036259">
    <property type="entry name" value="MFS_trans_sf"/>
</dbReference>
<dbReference type="FunFam" id="1.20.1250.20:FF:000011">
    <property type="entry name" value="MFS multidrug transporter, putative"/>
    <property type="match status" value="1"/>
</dbReference>
<dbReference type="SUPFAM" id="SSF103473">
    <property type="entry name" value="MFS general substrate transporter"/>
    <property type="match status" value="1"/>
</dbReference>
<comment type="cofactor">
    <cofactor evidence="8">
        <name>heme</name>
        <dbReference type="ChEBI" id="CHEBI:30413"/>
    </cofactor>
</comment>
<evidence type="ECO:0000259" key="10">
    <source>
        <dbReference type="PROSITE" id="PS50850"/>
    </source>
</evidence>
<protein>
    <submittedName>
        <fullName evidence="11">Efflux pump vrtL</fullName>
    </submittedName>
</protein>
<dbReference type="PROSITE" id="PS00086">
    <property type="entry name" value="CYTOCHROME_P450"/>
    <property type="match status" value="1"/>
</dbReference>
<evidence type="ECO:0000256" key="8">
    <source>
        <dbReference type="PIRSR" id="PIRSR602401-1"/>
    </source>
</evidence>
<feature type="transmembrane region" description="Helical" evidence="9">
    <location>
        <begin position="856"/>
        <end position="876"/>
    </location>
</feature>
<reference evidence="11" key="1">
    <citation type="journal article" date="2020" name="Phytopathology">
        <title>Genome sequence and comparative analysis of Colletotrichum gloeosporioides isolated from Liriodendron leaves.</title>
        <authorList>
            <person name="Fu F.F."/>
            <person name="Hao Z."/>
            <person name="Wang P."/>
            <person name="Lu Y."/>
            <person name="Xue L.J."/>
            <person name="Wei G."/>
            <person name="Tian Y."/>
            <person name="Baishi H."/>
            <person name="Xu H."/>
            <person name="Shi J."/>
            <person name="Cheng T."/>
            <person name="Wang G."/>
            <person name="Yi Y."/>
            <person name="Chen J."/>
        </authorList>
    </citation>
    <scope>NUCLEOTIDE SEQUENCE</scope>
    <source>
        <strain evidence="11">Lc1</strain>
    </source>
</reference>
<dbReference type="PANTHER" id="PTHR23502">
    <property type="entry name" value="MAJOR FACILITATOR SUPERFAMILY"/>
    <property type="match status" value="1"/>
</dbReference>
<feature type="transmembrane region" description="Helical" evidence="9">
    <location>
        <begin position="766"/>
        <end position="787"/>
    </location>
</feature>
<dbReference type="SUPFAM" id="SSF48264">
    <property type="entry name" value="Cytochrome P450"/>
    <property type="match status" value="1"/>
</dbReference>
<feature type="transmembrane region" description="Helical" evidence="9">
    <location>
        <begin position="1013"/>
        <end position="1035"/>
    </location>
</feature>
<dbReference type="CDD" id="cd11070">
    <property type="entry name" value="CYP56-like"/>
    <property type="match status" value="1"/>
</dbReference>
<feature type="transmembrane region" description="Helical" evidence="9">
    <location>
        <begin position="1074"/>
        <end position="1096"/>
    </location>
</feature>
<keyword evidence="8" id="KW-0349">Heme</keyword>
<evidence type="ECO:0000256" key="4">
    <source>
        <dbReference type="ARBA" id="ARBA00022989"/>
    </source>
</evidence>
<dbReference type="AlphaFoldDB" id="A0A8H4CHM4"/>
<dbReference type="EMBL" id="WVTB01000052">
    <property type="protein sequence ID" value="KAF3803941.1"/>
    <property type="molecule type" value="Genomic_DNA"/>
</dbReference>
<keyword evidence="12" id="KW-1185">Reference proteome</keyword>
<dbReference type="PRINTS" id="PR00385">
    <property type="entry name" value="P450"/>
</dbReference>
<name>A0A8H4CHM4_COLGL</name>
<evidence type="ECO:0000256" key="6">
    <source>
        <dbReference type="ARBA" id="ARBA00023136"/>
    </source>
</evidence>
<keyword evidence="4 9" id="KW-1133">Transmembrane helix</keyword>
<comment type="caution">
    <text evidence="11">The sequence shown here is derived from an EMBL/GenBank/DDBJ whole genome shotgun (WGS) entry which is preliminary data.</text>
</comment>
<comment type="subcellular location">
    <subcellularLocation>
        <location evidence="1">Membrane</location>
        <topology evidence="1">Multi-pass membrane protein</topology>
    </subcellularLocation>
</comment>
<keyword evidence="6 9" id="KW-0472">Membrane</keyword>
<feature type="transmembrane region" description="Helical" evidence="9">
    <location>
        <begin position="971"/>
        <end position="992"/>
    </location>
</feature>
<dbReference type="Proteomes" id="UP000613401">
    <property type="component" value="Unassembled WGS sequence"/>
</dbReference>
<dbReference type="GO" id="GO:0020037">
    <property type="term" value="F:heme binding"/>
    <property type="evidence" value="ECO:0007669"/>
    <property type="project" value="InterPro"/>
</dbReference>
<feature type="transmembrane region" description="Helical" evidence="9">
    <location>
        <begin position="6"/>
        <end position="23"/>
    </location>
</feature>
<sequence length="1144" mass="127247">MSSTIVIVFLCASYALYSLLCLIRNIRIAKAIGIPVVWSPISPFNPFWIIFNKRLSPIIQRLPLSLGSWTQHDALDWTWVDRAHGDSQVHEKLGDTFAHATPREIEIHTRDPAVADEVLRKRANEFPKISHYAKVLDFLGTSLVSSDGEDWVRHRKATVSTLSDRNNRLVWTETIRQTQQMIKHYFSASSGRIIDPVEDVREVYLHVFTGVCFGVKYDFRQAAEKYIPEGHSRSYKDCLHTSLKDLLILRLVPKWILDLPFLPHRISNFRDSAREMRQYLDEMIASSKEELEEKGTRRRTQTDNLLSFMVKSNGEIEAENVSSDVSLKRNYLTESEIRGNLFTYSLGGHESSAHTLTFALYLLAALPQEQEWLAAEITSVLGQKTDWQSEESFMEVFPRLKRCQAVMNETLRLYPSVSVLPKCTGSGSTTLLVSGSDRHIPPSVNVYVNMPSIQIHKPVWGPDATSFRPSRWITSSQSHAGLENEQLRAPPEGAFLPWSDGKRICPGKRFSQVGFVAALAAILLKHRIEVIPDAGESMGDARKRTLRVVNNTYAVMTVHMYEPSSTMVTTATTLITGKIYFHSHYKAHVSVQKASKTLCQFVSIKCCIPIVLEQETPEDPEQLKPEETPHASMKQEGNEAVVEHARSSVDVFSAPPELDRHSTGEDSVAAEDKQEPILITWDGPNDPRSPKNWPSKKKWAAVFCVSFYTLLSPVSSSMVAPALEAIAHDLTIPSAFEQILVLSIFVLAYALGPLIWGPLSELYGRIIILQLTTLLYMAFNLGCGLATTKVQLIAFRFLAGFGGSAPMAVGGAVFADLFNAEERGRAISIYSLAPLLGPAIGPIAGGFITQETTWRWIFYSTTMFAGLVQGIGLFVLQETCAPVLLVRIKNRLVKETGNTALRTEFDNPDRTVLRALAGALTRPFRLFGTQVIIQALAVYMMYLYGIMYLVLSTFSALWTTRYGESTGISGLNYISLGLGFFLGAQTCARFQDRVYVALKKRYVPDGGPGKPEFRVPMMVPGAVLVPVGLLIYGWSAQHKAHWILPNLGAVLFSAGVIVGFQGIQAFLVDTYTRYAASAIGSVMVLRSVAGFGFPLFAPALYRRLEYGWGNTLLALIAVGIGLPGPILLWVFGERLRKRSQFAAG</sequence>
<dbReference type="PROSITE" id="PS50850">
    <property type="entry name" value="MFS"/>
    <property type="match status" value="1"/>
</dbReference>
<organism evidence="11 12">
    <name type="scientific">Colletotrichum gloeosporioides</name>
    <name type="common">Anthracnose fungus</name>
    <name type="synonym">Glomerella cingulata</name>
    <dbReference type="NCBI Taxonomy" id="474922"/>
    <lineage>
        <taxon>Eukaryota</taxon>
        <taxon>Fungi</taxon>
        <taxon>Dikarya</taxon>
        <taxon>Ascomycota</taxon>
        <taxon>Pezizomycotina</taxon>
        <taxon>Sordariomycetes</taxon>
        <taxon>Hypocreomycetidae</taxon>
        <taxon>Glomerellales</taxon>
        <taxon>Glomerellaceae</taxon>
        <taxon>Colletotrichum</taxon>
        <taxon>Colletotrichum gloeosporioides species complex</taxon>
    </lineage>
</organism>
<dbReference type="Gene3D" id="1.10.630.10">
    <property type="entry name" value="Cytochrome P450"/>
    <property type="match status" value="1"/>
</dbReference>
<dbReference type="GO" id="GO:0005506">
    <property type="term" value="F:iron ion binding"/>
    <property type="evidence" value="ECO:0007669"/>
    <property type="project" value="InterPro"/>
</dbReference>
<evidence type="ECO:0000256" key="2">
    <source>
        <dbReference type="ARBA" id="ARBA00022692"/>
    </source>
</evidence>
<dbReference type="CDD" id="cd17323">
    <property type="entry name" value="MFS_Tpo1_MDR_like"/>
    <property type="match status" value="1"/>
</dbReference>
<dbReference type="PANTHER" id="PTHR23502:SF60">
    <property type="entry name" value="MAJOR FACILITATOR SUPERFAMILY (MFS) PROFILE DOMAIN-CONTAINING PROTEIN-RELATED"/>
    <property type="match status" value="1"/>
</dbReference>
<keyword evidence="2 9" id="KW-0812">Transmembrane</keyword>